<dbReference type="Pfam" id="PF03101">
    <property type="entry name" value="FAR1"/>
    <property type="match status" value="1"/>
</dbReference>
<dbReference type="PANTHER" id="PTHR46328">
    <property type="entry name" value="FAR-RED IMPAIRED RESPONSIVE (FAR1) FAMILY PROTEIN-RELATED"/>
    <property type="match status" value="1"/>
</dbReference>
<dbReference type="AlphaFoldDB" id="A0A0A9G2V2"/>
<dbReference type="EMBL" id="GBRH01180097">
    <property type="protein sequence ID" value="JAE17799.1"/>
    <property type="molecule type" value="Transcribed_RNA"/>
</dbReference>
<evidence type="ECO:0000259" key="1">
    <source>
        <dbReference type="Pfam" id="PF03101"/>
    </source>
</evidence>
<feature type="domain" description="FAR1" evidence="1">
    <location>
        <begin position="31"/>
        <end position="77"/>
    </location>
</feature>
<dbReference type="PANTHER" id="PTHR46328:SF27">
    <property type="entry name" value="OS12G0287500 PROTEIN"/>
    <property type="match status" value="1"/>
</dbReference>
<name>A0A0A9G2V2_ARUDO</name>
<organism evidence="2">
    <name type="scientific">Arundo donax</name>
    <name type="common">Giant reed</name>
    <name type="synonym">Donax arundinaceus</name>
    <dbReference type="NCBI Taxonomy" id="35708"/>
    <lineage>
        <taxon>Eukaryota</taxon>
        <taxon>Viridiplantae</taxon>
        <taxon>Streptophyta</taxon>
        <taxon>Embryophyta</taxon>
        <taxon>Tracheophyta</taxon>
        <taxon>Spermatophyta</taxon>
        <taxon>Magnoliopsida</taxon>
        <taxon>Liliopsida</taxon>
        <taxon>Poales</taxon>
        <taxon>Poaceae</taxon>
        <taxon>PACMAD clade</taxon>
        <taxon>Arundinoideae</taxon>
        <taxon>Arundineae</taxon>
        <taxon>Arundo</taxon>
    </lineage>
</organism>
<reference evidence="2" key="1">
    <citation type="submission" date="2014-09" db="EMBL/GenBank/DDBJ databases">
        <authorList>
            <person name="Magalhaes I.L.F."/>
            <person name="Oliveira U."/>
            <person name="Santos F.R."/>
            <person name="Vidigal T.H.D.A."/>
            <person name="Brescovit A.D."/>
            <person name="Santos A.J."/>
        </authorList>
    </citation>
    <scope>NUCLEOTIDE SEQUENCE</scope>
    <source>
        <tissue evidence="2">Shoot tissue taken approximately 20 cm above the soil surface</tissue>
    </source>
</reference>
<accession>A0A0A9G2V2</accession>
<proteinExistence type="predicted"/>
<protein>
    <recommendedName>
        <fullName evidence="1">FAR1 domain-containing protein</fullName>
    </recommendedName>
</protein>
<sequence>MDAGGYVSPEEIMEFNFVVNQTFRREDEFFEFYNNYACKKDFSVRRGIVRKRPSTEEVIWRRFLCSCQGYRMVKYFDRSDKKGSHAHSPSADAVPGSMSRCVRTAAYGLLRIL</sequence>
<reference evidence="2" key="2">
    <citation type="journal article" date="2015" name="Data Brief">
        <title>Shoot transcriptome of the giant reed, Arundo donax.</title>
        <authorList>
            <person name="Barrero R.A."/>
            <person name="Guerrero F.D."/>
            <person name="Moolhuijzen P."/>
            <person name="Goolsby J.A."/>
            <person name="Tidwell J."/>
            <person name="Bellgard S.E."/>
            <person name="Bellgard M.I."/>
        </authorList>
    </citation>
    <scope>NUCLEOTIDE SEQUENCE</scope>
    <source>
        <tissue evidence="2">Shoot tissue taken approximately 20 cm above the soil surface</tissue>
    </source>
</reference>
<evidence type="ECO:0000313" key="2">
    <source>
        <dbReference type="EMBL" id="JAE17799.1"/>
    </source>
</evidence>
<dbReference type="InterPro" id="IPR004330">
    <property type="entry name" value="FAR1_DNA_bnd_dom"/>
</dbReference>